<dbReference type="Pfam" id="PF08264">
    <property type="entry name" value="Anticodon_1"/>
    <property type="match status" value="1"/>
</dbReference>
<evidence type="ECO:0000256" key="11">
    <source>
        <dbReference type="ARBA" id="ARBA00048359"/>
    </source>
</evidence>
<feature type="domain" description="Aminoacyl-tRNA synthetase class Ia" evidence="14">
    <location>
        <begin position="13"/>
        <end position="634"/>
    </location>
</feature>
<dbReference type="FunFam" id="3.90.740.10:FF:000044">
    <property type="entry name" value="Isoleucine--tRNA ligase"/>
    <property type="match status" value="1"/>
</dbReference>
<dbReference type="InterPro" id="IPR009008">
    <property type="entry name" value="Val/Leu/Ile-tRNA-synth_edit"/>
</dbReference>
<dbReference type="Pfam" id="PF08457">
    <property type="entry name" value="Sfi1"/>
    <property type="match status" value="1"/>
</dbReference>
<dbReference type="Pfam" id="PF19302">
    <property type="entry name" value="DUF5915"/>
    <property type="match status" value="1"/>
</dbReference>
<dbReference type="InterPro" id="IPR014729">
    <property type="entry name" value="Rossmann-like_a/b/a_fold"/>
</dbReference>
<dbReference type="InterPro" id="IPR033709">
    <property type="entry name" value="Anticodon_Ile_ABEc"/>
</dbReference>
<dbReference type="SUPFAM" id="SSF52374">
    <property type="entry name" value="Nucleotidylyl transferase"/>
    <property type="match status" value="1"/>
</dbReference>
<dbReference type="SUPFAM" id="SSF50677">
    <property type="entry name" value="ValRS/IleRS/LeuRS editing domain"/>
    <property type="match status" value="1"/>
</dbReference>
<dbReference type="PRINTS" id="PR00984">
    <property type="entry name" value="TRNASYNTHILE"/>
</dbReference>
<dbReference type="Pfam" id="PF00133">
    <property type="entry name" value="tRNA-synt_1"/>
    <property type="match status" value="1"/>
</dbReference>
<dbReference type="CDD" id="cd07961">
    <property type="entry name" value="Anticodon_Ia_Ile_ABEc"/>
    <property type="match status" value="1"/>
</dbReference>
<keyword evidence="4" id="KW-0963">Cytoplasm</keyword>
<accession>A0A8H3UWD1</accession>
<comment type="catalytic activity">
    <reaction evidence="11">
        <text>tRNA(Ile) + L-isoleucine + ATP = L-isoleucyl-tRNA(Ile) + AMP + diphosphate</text>
        <dbReference type="Rhea" id="RHEA:11060"/>
        <dbReference type="Rhea" id="RHEA-COMP:9666"/>
        <dbReference type="Rhea" id="RHEA-COMP:9695"/>
        <dbReference type="ChEBI" id="CHEBI:30616"/>
        <dbReference type="ChEBI" id="CHEBI:33019"/>
        <dbReference type="ChEBI" id="CHEBI:58045"/>
        <dbReference type="ChEBI" id="CHEBI:78442"/>
        <dbReference type="ChEBI" id="CHEBI:78528"/>
        <dbReference type="ChEBI" id="CHEBI:456215"/>
        <dbReference type="EC" id="6.1.1.5"/>
    </reaction>
</comment>
<keyword evidence="7" id="KW-0067">ATP-binding</keyword>
<dbReference type="CDD" id="cd00818">
    <property type="entry name" value="IleRS_core"/>
    <property type="match status" value="1"/>
</dbReference>
<evidence type="ECO:0000259" key="14">
    <source>
        <dbReference type="Pfam" id="PF00133"/>
    </source>
</evidence>
<evidence type="ECO:0000256" key="6">
    <source>
        <dbReference type="ARBA" id="ARBA00022741"/>
    </source>
</evidence>
<dbReference type="PANTHER" id="PTHR42780">
    <property type="entry name" value="SOLEUCYL-TRNA SYNTHETASE"/>
    <property type="match status" value="1"/>
</dbReference>
<dbReference type="SUPFAM" id="SSF47323">
    <property type="entry name" value="Anticodon-binding domain of a subclass of class I aminoacyl-tRNA synthetases"/>
    <property type="match status" value="1"/>
</dbReference>
<dbReference type="HAMAP" id="MF_02003">
    <property type="entry name" value="Ile_tRNA_synth_type2"/>
    <property type="match status" value="1"/>
</dbReference>
<keyword evidence="9" id="KW-0030">Aminoacyl-tRNA synthetase</keyword>
<dbReference type="Gene3D" id="1.10.730.10">
    <property type="entry name" value="Isoleucyl-tRNA Synthetase, Domain 1"/>
    <property type="match status" value="1"/>
</dbReference>
<dbReference type="Gene3D" id="3.40.50.620">
    <property type="entry name" value="HUPs"/>
    <property type="match status" value="2"/>
</dbReference>
<dbReference type="FunFam" id="3.40.50.620:FF:000023">
    <property type="entry name" value="Isoleucyl-tRNA synthetase,cytoplasmic"/>
    <property type="match status" value="1"/>
</dbReference>
<dbReference type="InterPro" id="IPR009080">
    <property type="entry name" value="tRNAsynth_Ia_anticodon-bd"/>
</dbReference>
<feature type="region of interest" description="Disordered" evidence="13">
    <location>
        <begin position="2093"/>
        <end position="2213"/>
    </location>
</feature>
<dbReference type="InterPro" id="IPR001412">
    <property type="entry name" value="aa-tRNA-synth_I_CS"/>
</dbReference>
<dbReference type="GO" id="GO:0002161">
    <property type="term" value="F:aminoacyl-tRNA deacylase activity"/>
    <property type="evidence" value="ECO:0007669"/>
    <property type="project" value="InterPro"/>
</dbReference>
<keyword evidence="6" id="KW-0547">Nucleotide-binding</keyword>
<evidence type="ECO:0000256" key="13">
    <source>
        <dbReference type="SAM" id="MobiDB-lite"/>
    </source>
</evidence>
<feature type="region of interest" description="Disordered" evidence="13">
    <location>
        <begin position="1986"/>
        <end position="2029"/>
    </location>
</feature>
<evidence type="ECO:0000256" key="4">
    <source>
        <dbReference type="ARBA" id="ARBA00022490"/>
    </source>
</evidence>
<name>A0A8H3UWD1_VENIN</name>
<evidence type="ECO:0000256" key="12">
    <source>
        <dbReference type="ARBA" id="ARBA00069879"/>
    </source>
</evidence>
<sequence length="2233" mass="256505">MSNMNFPKEEERILAMWKEIDAFRTQVELSKGNKPYTFYDGPPFATGLPHYGHLLASTIKDIIPRYWSMKGRYVERRFGWDTHGVPIEFEIDKELGISGKDAVEKFGIEEYNAKCRAIVMRYSGEWRKTIDRLGRWIDFDNDYKTMDTSFMESEWWVFKQLWEKKAVYRGYKVMPYSTALNTPLSNFESQQNYKDVQDPAVVVSFPLLSDPQTCLLAWTTTPWTLPSHTGLAAHPDFEYVKIADEKSGKNYILLEALLKTLYKDPKKAKFKIVEKIKGSDMLGWKYEPLFPYFYEEFKDVGFQVLNAKYVTADSGTGIVHQAPAYGEEDYDVAMKAGVINSSRLPPNPVDESGLFTSQVKDFEGMHVKAADRPIIKYLQGTGRLVVDGVLMHSYPFCYRSDTPLIYKAVSSWFIKIPDIIPNMLESIEKSHWVPSHVKEKRFTNWITNARDWAVSRNRYWGTPIPIWASKDFSETICVGSAQELKELSGYEGEITDLHRDKVDNITIPSKQGNGDLRRIDEIFDCWFESGSMPYASVHYPFEKKDTFHDAFPADFIAEGLDQTRGWFYTLAVLGTHLFGEIPMKNVVVNGLVLAEDGKKMSKRLQNYPDPGLVMDQYGSDALRLYLINSPVVRGEPLRFKEAGVKEIIKTVLLPLWNSFDFFNQQTALLKKVQGTDFVYDPSLEASNDNVMDKWILASIQTLLKFVNAEMEGYRLYTVVPKLLQLIDNTTNWYIKLNRRRLKGEFGPEDTLHALNTLFEVLFTMCRALAPFTPFITDNIYQRLIPFIPKSHAAKDPRSVHFLSFPEVREELFDEVVERRVTRMQAVVDMGRASRDRRTISLKTPLKSLVIIHPDQEYLDDVKSLEGYIRDELNVRDIVYSSDEDKYDVQYTCSADWPVLGKKLKKEAVKVKKALPEVSTPEIKEFLKSGEITVAGIALTRDDLLVQRSLKVSDASKMQEFNTDNDVLIILDVAMYPELEKEGLAREIINRVQRLRKKAGLVPTDDVGMEYRVLSDPDNIGLEEVFETQSATIEKALRRPVDKHVVTEVEGKIVSGKKEEIIVEEDQEVQKATFLLRYDEVLSDADINLLYDIVLLAAQKPDPPFGPGLFGAYDEVIHRENVGPEESGKFFQFVVRMVSGKREGETVYERFETMLKEMGIEVSPEDGQDGATTDYTEEQGRVDGDGYANGYVNGYGNGVNGHHEETTQETRDGLQFPVQPITNGTNSALLQPPRRRNGIPDRRSRSQDTFSTPLLQATDPRGRLKTRASSDNLPFQHKRAASTSTNHSLRIARAEPVLANGGDAYSADESELSVTRSRQRSFMSGVNPAQDAYIFLPPGLFQRSDKEMEEDVEAFQHSKACIAQRRLLWQWRHKAVDLQRKHMRMDSMAEDFDQGVLLRNALDLWRNKTLERQHERETSLYFRHLEAMAVEMRNEMLKLKALTHWVAEAGEKREKTHIARRQILRRRYFTAWKGITVERDEKVRRHVLSKFFRKWQLRKEEVENDKLRAVARYEARIQKRLWLRLVFQHYARNALEFKARKKKEKYFQLWREKVRLIQERDQYVGQMRDHAVQRRLLEALAAKQQKLVTIDADAAEFRRKKLLGRSFETWRTAARLQPLADQVNRRSSTRLLYTALCVWKTNARMSRQAKTVYNSRITSNAFTNWNDALRIRYLEIRIVARLRAESFYKWIFFSRETIVTRERNVKIASSCLGQWAAKAQVRRQALETALQTFADRQRQIRMRSALSILVSTFRNRRQQDADAAAFRYRRLGFQALASLRTQNANIQGMNGKAAAARFYILTTSTLRNLKTATHHHQQIRRREIYAQVRRRTKMNLAREMLRRMQNRLAQIRAMEHTAAEKEEDRVMRIAVSDFGAWRSKASVFVEQNRQAVAVDRTHLLTNALKKMRERHAQLQDMKRNAAGFSNDWAAVEAITSLRRLRFRLLQLRQQDQGARDLGEMHWQKHVKNMLRYWAARSLALQQGRLKSADIHQRGDSPEDDEDFDDNDDEDNAPFAPGTATRTRATRPPGDLTIYETSAWNLGNLDLNLGTFPDDNDNGLAEGEGEGDIDFAAEGIFTSTPLPGYLRTPSKRNTARAIGRERFNISTSTAPPPTSTTSAFKPPTSAPSRYNTSSAPPTRSVQRAPARGGITPFERKLREQGYPERPRGVGSAIQTPAPAPFPSSPSSRFAGQGRRGALSKTPGTYNNSTSRNRAGNVGFVGFEDIAELSEERSLR</sequence>
<dbReference type="FunFam" id="1.10.730.10:FF:000004">
    <property type="entry name" value="Isoleucyl-tRNA synthetase, cytoplasmic"/>
    <property type="match status" value="1"/>
</dbReference>
<dbReference type="PANTHER" id="PTHR42780:SF1">
    <property type="entry name" value="ISOLEUCINE--TRNA LIGASE, CYTOPLASMIC"/>
    <property type="match status" value="1"/>
</dbReference>
<keyword evidence="8" id="KW-0648">Protein biosynthesis</keyword>
<evidence type="ECO:0000313" key="18">
    <source>
        <dbReference type="Proteomes" id="UP000447873"/>
    </source>
</evidence>
<feature type="compositionally biased region" description="Basic and acidic residues" evidence="13">
    <location>
        <begin position="2151"/>
        <end position="2165"/>
    </location>
</feature>
<dbReference type="InterPro" id="IPR002300">
    <property type="entry name" value="aa-tRNA-synth_Ia"/>
</dbReference>
<evidence type="ECO:0000256" key="5">
    <source>
        <dbReference type="ARBA" id="ARBA00022598"/>
    </source>
</evidence>
<evidence type="ECO:0000259" key="16">
    <source>
        <dbReference type="Pfam" id="PF08457"/>
    </source>
</evidence>
<feature type="compositionally biased region" description="Low complexity" evidence="13">
    <location>
        <begin position="2113"/>
        <end position="2126"/>
    </location>
</feature>
<proteinExistence type="inferred from homology"/>
<feature type="domain" description="Sfi1 spindle body" evidence="16">
    <location>
        <begin position="1410"/>
        <end position="1975"/>
    </location>
</feature>
<evidence type="ECO:0000256" key="2">
    <source>
        <dbReference type="ARBA" id="ARBA00005594"/>
    </source>
</evidence>
<evidence type="ECO:0000256" key="10">
    <source>
        <dbReference type="ARBA" id="ARBA00032665"/>
    </source>
</evidence>
<feature type="compositionally biased region" description="Polar residues" evidence="13">
    <location>
        <begin position="1219"/>
        <end position="1228"/>
    </location>
</feature>
<dbReference type="NCBIfam" id="TIGR00392">
    <property type="entry name" value="ileS"/>
    <property type="match status" value="1"/>
</dbReference>
<keyword evidence="5" id="KW-0436">Ligase</keyword>
<dbReference type="InterPro" id="IPR013665">
    <property type="entry name" value="Sfi1_dom"/>
</dbReference>
<feature type="region of interest" description="Disordered" evidence="13">
    <location>
        <begin position="1215"/>
        <end position="1270"/>
    </location>
</feature>
<protein>
    <recommendedName>
        <fullName evidence="12">Isoleucine--tRNA ligase, cytoplasmic</fullName>
        <ecNumber evidence="3">6.1.1.5</ecNumber>
    </recommendedName>
    <alternativeName>
        <fullName evidence="10">Isoleucyl-tRNA synthetase</fullName>
    </alternativeName>
</protein>
<comment type="subcellular location">
    <subcellularLocation>
        <location evidence="1">Cytoplasm</location>
    </subcellularLocation>
</comment>
<evidence type="ECO:0000256" key="3">
    <source>
        <dbReference type="ARBA" id="ARBA00013165"/>
    </source>
</evidence>
<evidence type="ECO:0000256" key="7">
    <source>
        <dbReference type="ARBA" id="ARBA00022840"/>
    </source>
</evidence>
<gene>
    <name evidence="17" type="ORF">EG328_002343</name>
</gene>
<feature type="compositionally biased region" description="Acidic residues" evidence="13">
    <location>
        <begin position="1996"/>
        <end position="2010"/>
    </location>
</feature>
<dbReference type="GO" id="GO:0005524">
    <property type="term" value="F:ATP binding"/>
    <property type="evidence" value="ECO:0007669"/>
    <property type="project" value="UniProtKB-KW"/>
</dbReference>
<dbReference type="GO" id="GO:0005737">
    <property type="term" value="C:cytoplasm"/>
    <property type="evidence" value="ECO:0007669"/>
    <property type="project" value="UniProtKB-SubCell"/>
</dbReference>
<dbReference type="InterPro" id="IPR023586">
    <property type="entry name" value="Ile-tRNA-ligase_type2"/>
</dbReference>
<dbReference type="GO" id="GO:0006428">
    <property type="term" value="P:isoleucyl-tRNA aminoacylation"/>
    <property type="evidence" value="ECO:0007669"/>
    <property type="project" value="InterPro"/>
</dbReference>
<evidence type="ECO:0000313" key="17">
    <source>
        <dbReference type="EMBL" id="KAE9976950.1"/>
    </source>
</evidence>
<dbReference type="GO" id="GO:0000049">
    <property type="term" value="F:tRNA binding"/>
    <property type="evidence" value="ECO:0007669"/>
    <property type="project" value="InterPro"/>
</dbReference>
<dbReference type="GO" id="GO:0004822">
    <property type="term" value="F:isoleucine-tRNA ligase activity"/>
    <property type="evidence" value="ECO:0007669"/>
    <property type="project" value="UniProtKB-EC"/>
</dbReference>
<evidence type="ECO:0000256" key="9">
    <source>
        <dbReference type="ARBA" id="ARBA00023146"/>
    </source>
</evidence>
<evidence type="ECO:0000256" key="8">
    <source>
        <dbReference type="ARBA" id="ARBA00022917"/>
    </source>
</evidence>
<dbReference type="Proteomes" id="UP000447873">
    <property type="component" value="Unassembled WGS sequence"/>
</dbReference>
<comment type="caution">
    <text evidence="17">The sequence shown here is derived from an EMBL/GenBank/DDBJ whole genome shotgun (WGS) entry which is preliminary data.</text>
</comment>
<feature type="domain" description="Methionyl/Valyl/Leucyl/Isoleucyl-tRNA synthetase anticodon-binding" evidence="15">
    <location>
        <begin position="692"/>
        <end position="846"/>
    </location>
</feature>
<dbReference type="EMBL" id="WNWS01000163">
    <property type="protein sequence ID" value="KAE9976950.1"/>
    <property type="molecule type" value="Genomic_DNA"/>
</dbReference>
<dbReference type="InterPro" id="IPR002301">
    <property type="entry name" value="Ile-tRNA-ligase"/>
</dbReference>
<organism evidence="17 18">
    <name type="scientific">Venturia inaequalis</name>
    <name type="common">Apple scab fungus</name>
    <dbReference type="NCBI Taxonomy" id="5025"/>
    <lineage>
        <taxon>Eukaryota</taxon>
        <taxon>Fungi</taxon>
        <taxon>Dikarya</taxon>
        <taxon>Ascomycota</taxon>
        <taxon>Pezizomycotina</taxon>
        <taxon>Dothideomycetes</taxon>
        <taxon>Pleosporomycetidae</taxon>
        <taxon>Venturiales</taxon>
        <taxon>Venturiaceae</taxon>
        <taxon>Venturia</taxon>
    </lineage>
</organism>
<dbReference type="Gene3D" id="3.90.740.10">
    <property type="entry name" value="Valyl/Leucyl/Isoleucyl-tRNA synthetase, editing domain"/>
    <property type="match status" value="1"/>
</dbReference>
<feature type="region of interest" description="Disordered" evidence="13">
    <location>
        <begin position="1162"/>
        <end position="1182"/>
    </location>
</feature>
<feature type="compositionally biased region" description="Low complexity" evidence="13">
    <location>
        <begin position="2011"/>
        <end position="2028"/>
    </location>
</feature>
<dbReference type="InterPro" id="IPR013155">
    <property type="entry name" value="M/V/L/I-tRNA-synth_anticd-bd"/>
</dbReference>
<reference evidence="17 18" key="1">
    <citation type="submission" date="2018-12" db="EMBL/GenBank/DDBJ databases">
        <title>Venturia inaequalis Genome Resource.</title>
        <authorList>
            <person name="Lichtner F.J."/>
        </authorList>
    </citation>
    <scope>NUCLEOTIDE SEQUENCE [LARGE SCALE GENOMIC DNA]</scope>
    <source>
        <strain evidence="17 18">120213</strain>
    </source>
</reference>
<feature type="compositionally biased region" description="Polar residues" evidence="13">
    <location>
        <begin position="2199"/>
        <end position="2211"/>
    </location>
</feature>
<evidence type="ECO:0000259" key="15">
    <source>
        <dbReference type="Pfam" id="PF08264"/>
    </source>
</evidence>
<feature type="compositionally biased region" description="Polar residues" evidence="13">
    <location>
        <begin position="2127"/>
        <end position="2139"/>
    </location>
</feature>
<feature type="compositionally biased region" description="Basic and acidic residues" evidence="13">
    <location>
        <begin position="1986"/>
        <end position="1995"/>
    </location>
</feature>
<dbReference type="PROSITE" id="PS00178">
    <property type="entry name" value="AA_TRNA_LIGASE_I"/>
    <property type="match status" value="1"/>
</dbReference>
<dbReference type="EC" id="6.1.1.5" evidence="3"/>
<evidence type="ECO:0000256" key="1">
    <source>
        <dbReference type="ARBA" id="ARBA00004496"/>
    </source>
</evidence>
<dbReference type="FunFam" id="3.40.50.620:FF:000050">
    <property type="entry name" value="Isoleucyl-tRNA synthetase,cytoplasmic"/>
    <property type="match status" value="1"/>
</dbReference>
<comment type="similarity">
    <text evidence="2">Belongs to the class-I aminoacyl-tRNA synthetase family.</text>
</comment>